<organism evidence="1 2">
    <name type="scientific">Brassica cretica</name>
    <name type="common">Mustard</name>
    <dbReference type="NCBI Taxonomy" id="69181"/>
    <lineage>
        <taxon>Eukaryota</taxon>
        <taxon>Viridiplantae</taxon>
        <taxon>Streptophyta</taxon>
        <taxon>Embryophyta</taxon>
        <taxon>Tracheophyta</taxon>
        <taxon>Spermatophyta</taxon>
        <taxon>Magnoliopsida</taxon>
        <taxon>eudicotyledons</taxon>
        <taxon>Gunneridae</taxon>
        <taxon>Pentapetalae</taxon>
        <taxon>rosids</taxon>
        <taxon>malvids</taxon>
        <taxon>Brassicales</taxon>
        <taxon>Brassicaceae</taxon>
        <taxon>Brassiceae</taxon>
        <taxon>Brassica</taxon>
    </lineage>
</organism>
<evidence type="ECO:0000313" key="2">
    <source>
        <dbReference type="Proteomes" id="UP000712600"/>
    </source>
</evidence>
<protein>
    <recommendedName>
        <fullName evidence="3">BED-type domain-containing protein</fullName>
    </recommendedName>
</protein>
<comment type="caution">
    <text evidence="1">The sequence shown here is derived from an EMBL/GenBank/DDBJ whole genome shotgun (WGS) entry which is preliminary data.</text>
</comment>
<dbReference type="PANTHER" id="PTHR34396">
    <property type="entry name" value="OS03G0264950 PROTEIN-RELATED"/>
    <property type="match status" value="1"/>
</dbReference>
<dbReference type="InterPro" id="IPR036236">
    <property type="entry name" value="Znf_C2H2_sf"/>
</dbReference>
<dbReference type="PANTHER" id="PTHR34396:SF27">
    <property type="entry name" value="OS08G0208700 PROTEIN"/>
    <property type="match status" value="1"/>
</dbReference>
<dbReference type="Proteomes" id="UP000712600">
    <property type="component" value="Unassembled WGS sequence"/>
</dbReference>
<dbReference type="InterPro" id="IPR053031">
    <property type="entry name" value="Cuticle_assoc_protein"/>
</dbReference>
<reference evidence="1" key="1">
    <citation type="submission" date="2019-12" db="EMBL/GenBank/DDBJ databases">
        <title>Genome sequencing and annotation of Brassica cretica.</title>
        <authorList>
            <person name="Studholme D.J."/>
            <person name="Sarris P."/>
        </authorList>
    </citation>
    <scope>NUCLEOTIDE SEQUENCE</scope>
    <source>
        <strain evidence="1">PFS-109/04</strain>
        <tissue evidence="1">Leaf</tissue>
    </source>
</reference>
<proteinExistence type="predicted"/>
<dbReference type="AlphaFoldDB" id="A0A8S9NGM7"/>
<dbReference type="SMART" id="SM00614">
    <property type="entry name" value="ZnF_BED"/>
    <property type="match status" value="1"/>
</dbReference>
<gene>
    <name evidence="1" type="ORF">F2Q69_00040274</name>
</gene>
<dbReference type="GO" id="GO:0005634">
    <property type="term" value="C:nucleus"/>
    <property type="evidence" value="ECO:0007669"/>
    <property type="project" value="TreeGrafter"/>
</dbReference>
<dbReference type="SUPFAM" id="SSF57667">
    <property type="entry name" value="beta-beta-alpha zinc fingers"/>
    <property type="match status" value="1"/>
</dbReference>
<name>A0A8S9NGM7_BRACR</name>
<sequence length="153" mass="16905">MSGCEDNDEILGDVACGKKRSATERSSTDLPPLPKKRQAHRALVWQHFIQKEDNLSLCNCRYCGQEIGCDTKKSGTCAVMNHINRCKLFQTFEASGTQQGLGTDSGGVVTAVKYDAGLFRRSVNEMIVLMSCRFLLWSQRGLGGSVTMYCPLM</sequence>
<evidence type="ECO:0008006" key="3">
    <source>
        <dbReference type="Google" id="ProtNLM"/>
    </source>
</evidence>
<accession>A0A8S9NGM7</accession>
<dbReference type="EMBL" id="QGKX02001621">
    <property type="protein sequence ID" value="KAF3503710.1"/>
    <property type="molecule type" value="Genomic_DNA"/>
</dbReference>
<dbReference type="GO" id="GO:1990837">
    <property type="term" value="F:sequence-specific double-stranded DNA binding"/>
    <property type="evidence" value="ECO:0007669"/>
    <property type="project" value="TreeGrafter"/>
</dbReference>
<dbReference type="GO" id="GO:0006357">
    <property type="term" value="P:regulation of transcription by RNA polymerase II"/>
    <property type="evidence" value="ECO:0007669"/>
    <property type="project" value="TreeGrafter"/>
</dbReference>
<evidence type="ECO:0000313" key="1">
    <source>
        <dbReference type="EMBL" id="KAF3503710.1"/>
    </source>
</evidence>